<organism evidence="8 9">
    <name type="scientific">Alosa alosa</name>
    <name type="common">allis shad</name>
    <dbReference type="NCBI Taxonomy" id="278164"/>
    <lineage>
        <taxon>Eukaryota</taxon>
        <taxon>Metazoa</taxon>
        <taxon>Chordata</taxon>
        <taxon>Craniata</taxon>
        <taxon>Vertebrata</taxon>
        <taxon>Euteleostomi</taxon>
        <taxon>Actinopterygii</taxon>
        <taxon>Neopterygii</taxon>
        <taxon>Teleostei</taxon>
        <taxon>Clupei</taxon>
        <taxon>Clupeiformes</taxon>
        <taxon>Clupeoidei</taxon>
        <taxon>Clupeidae</taxon>
        <taxon>Alosa</taxon>
    </lineage>
</organism>
<dbReference type="GO" id="GO:0007131">
    <property type="term" value="P:reciprocal meiotic recombination"/>
    <property type="evidence" value="ECO:0007669"/>
    <property type="project" value="InterPro"/>
</dbReference>
<evidence type="ECO:0000256" key="6">
    <source>
        <dbReference type="SAM" id="Coils"/>
    </source>
</evidence>
<evidence type="ECO:0000256" key="4">
    <source>
        <dbReference type="ARBA" id="ARBA00023254"/>
    </source>
</evidence>
<dbReference type="InterPro" id="IPR001841">
    <property type="entry name" value="Znf_RING"/>
</dbReference>
<reference evidence="8" key="1">
    <citation type="submission" date="2020-10" db="EMBL/GenBank/DDBJ databases">
        <title>Chromosome-scale genome assembly of the Allis shad, Alosa alosa.</title>
        <authorList>
            <person name="Margot Z."/>
            <person name="Christophe K."/>
            <person name="Cabau C."/>
            <person name="Louis A."/>
            <person name="Berthelot C."/>
            <person name="Parey E."/>
            <person name="Roest Crollius H."/>
            <person name="Montfort J."/>
            <person name="Robinson-Rechavi M."/>
            <person name="Bucao C."/>
            <person name="Bouchez O."/>
            <person name="Gislard M."/>
            <person name="Lluch J."/>
            <person name="Milhes M."/>
            <person name="Lampietro C."/>
            <person name="Lopez Roques C."/>
            <person name="Donnadieu C."/>
            <person name="Braasch I."/>
            <person name="Desvignes T."/>
            <person name="Postlethwait J."/>
            <person name="Bobe J."/>
            <person name="Guiguen Y."/>
        </authorList>
    </citation>
    <scope>NUCLEOTIDE SEQUENCE</scope>
    <source>
        <strain evidence="8">M-15738</strain>
        <tissue evidence="8">Blood</tissue>
    </source>
</reference>
<evidence type="ECO:0000313" key="8">
    <source>
        <dbReference type="EMBL" id="KAG5263294.1"/>
    </source>
</evidence>
<dbReference type="GO" id="GO:0008270">
    <property type="term" value="F:zinc ion binding"/>
    <property type="evidence" value="ECO:0007669"/>
    <property type="project" value="UniProtKB-KW"/>
</dbReference>
<name>A0AAV6FKE0_9TELE</name>
<evidence type="ECO:0000256" key="1">
    <source>
        <dbReference type="ARBA" id="ARBA00022723"/>
    </source>
</evidence>
<dbReference type="EMBL" id="JADWDJ010000021">
    <property type="protein sequence ID" value="KAG5263294.1"/>
    <property type="molecule type" value="Genomic_DNA"/>
</dbReference>
<keyword evidence="3" id="KW-0862">Zinc</keyword>
<protein>
    <recommendedName>
        <fullName evidence="7">RING-type domain-containing protein</fullName>
    </recommendedName>
</protein>
<dbReference type="Proteomes" id="UP000823561">
    <property type="component" value="Chromosome 21"/>
</dbReference>
<dbReference type="InterPro" id="IPR042123">
    <property type="entry name" value="Zip3/RNF212-like"/>
</dbReference>
<keyword evidence="6" id="KW-0175">Coiled coil</keyword>
<feature type="domain" description="RING-type" evidence="7">
    <location>
        <begin position="8"/>
        <end position="49"/>
    </location>
</feature>
<proteinExistence type="predicted"/>
<keyword evidence="9" id="KW-1185">Reference proteome</keyword>
<dbReference type="Pfam" id="PF14634">
    <property type="entry name" value="zf-RING_5"/>
    <property type="match status" value="1"/>
</dbReference>
<evidence type="ECO:0000313" key="9">
    <source>
        <dbReference type="Proteomes" id="UP000823561"/>
    </source>
</evidence>
<dbReference type="PANTHER" id="PTHR22663:SF21">
    <property type="entry name" value="E3 SUMO-PROTEIN LIGASE RNF212-RELATED"/>
    <property type="match status" value="1"/>
</dbReference>
<feature type="coiled-coil region" evidence="6">
    <location>
        <begin position="98"/>
        <end position="125"/>
    </location>
</feature>
<evidence type="ECO:0000256" key="3">
    <source>
        <dbReference type="ARBA" id="ARBA00022833"/>
    </source>
</evidence>
<dbReference type="GO" id="GO:0007129">
    <property type="term" value="P:homologous chromosome pairing at meiosis"/>
    <property type="evidence" value="ECO:0007669"/>
    <property type="project" value="TreeGrafter"/>
</dbReference>
<comment type="caution">
    <text evidence="8">The sequence shown here is derived from an EMBL/GenBank/DDBJ whole genome shotgun (WGS) entry which is preliminary data.</text>
</comment>
<keyword evidence="1" id="KW-0479">Metal-binding</keyword>
<dbReference type="GO" id="GO:0019789">
    <property type="term" value="F:SUMO transferase activity"/>
    <property type="evidence" value="ECO:0007669"/>
    <property type="project" value="InterPro"/>
</dbReference>
<dbReference type="PANTHER" id="PTHR22663">
    <property type="entry name" value="RING FINGER PROTEIN NARYA-RELATED"/>
    <property type="match status" value="1"/>
</dbReference>
<dbReference type="AlphaFoldDB" id="A0AAV6FKE0"/>
<keyword evidence="4" id="KW-0469">Meiosis</keyword>
<evidence type="ECO:0000256" key="5">
    <source>
        <dbReference type="PROSITE-ProRule" id="PRU00175"/>
    </source>
</evidence>
<keyword evidence="2 5" id="KW-0863">Zinc-finger</keyword>
<dbReference type="GO" id="GO:0000795">
    <property type="term" value="C:synaptonemal complex"/>
    <property type="evidence" value="ECO:0007669"/>
    <property type="project" value="InterPro"/>
</dbReference>
<evidence type="ECO:0000256" key="2">
    <source>
        <dbReference type="ARBA" id="ARBA00022771"/>
    </source>
</evidence>
<dbReference type="GO" id="GO:0016925">
    <property type="term" value="P:protein sumoylation"/>
    <property type="evidence" value="ECO:0007669"/>
    <property type="project" value="TreeGrafter"/>
</dbReference>
<dbReference type="PROSITE" id="PS50089">
    <property type="entry name" value="ZF_RING_2"/>
    <property type="match status" value="1"/>
</dbReference>
<sequence length="243" mass="26945">MAASWICCNNCFAPPSANSKLAVSTCGHIICSGCFQHGNIKEGQCRICKAKCQLSLISDKSSPEVKALFSDHSPTVTTYLAEISKVLLFQARHQKRLLTHYQQRNEKLEDVLLKMKQEIQELNTKVSQQNTYIFKLENSVHQRAGNAAADTIPLFCKTEIPGSIPRLSMISPPQAGRIGTVSHRVSNHAAQSASVSREFSCSLKDGLMNQPLNLMNPRDASWETPVFKPPYRYSSLSSLHPVT</sequence>
<gene>
    <name evidence="8" type="ORF">AALO_G00263270</name>
</gene>
<evidence type="ECO:0000259" key="7">
    <source>
        <dbReference type="PROSITE" id="PS50089"/>
    </source>
</evidence>
<accession>A0AAV6FKE0</accession>